<gene>
    <name evidence="1" type="ORF">MCBB_1678</name>
</gene>
<accession>A0A1D3L3U7</accession>
<dbReference type="GeneID" id="30412515"/>
<reference evidence="1 2" key="1">
    <citation type="submission" date="2016-08" db="EMBL/GenBank/DDBJ databases">
        <authorList>
            <person name="Seilhamer J.J."/>
        </authorList>
    </citation>
    <scope>NUCLEOTIDE SEQUENCE [LARGE SCALE GENOMIC DNA]</scope>
    <source>
        <strain evidence="1">Buetzberg</strain>
    </source>
</reference>
<proteinExistence type="predicted"/>
<evidence type="ECO:0000313" key="1">
    <source>
        <dbReference type="EMBL" id="SCG86233.1"/>
    </source>
</evidence>
<dbReference type="Proteomes" id="UP000094707">
    <property type="component" value="Chromosome I"/>
</dbReference>
<dbReference type="KEGG" id="mcub:MCBB_1678"/>
<dbReference type="EMBL" id="LT607756">
    <property type="protein sequence ID" value="SCG86233.1"/>
    <property type="molecule type" value="Genomic_DNA"/>
</dbReference>
<evidence type="ECO:0000313" key="2">
    <source>
        <dbReference type="Proteomes" id="UP000094707"/>
    </source>
</evidence>
<dbReference type="STRING" id="118062.MCBB_1678"/>
<dbReference type="RefSeq" id="WP_071907312.1">
    <property type="nucleotide sequence ID" value="NZ_LT607756.1"/>
</dbReference>
<protein>
    <submittedName>
        <fullName evidence="1">Rhodopirellula transposase DDE domain</fullName>
    </submittedName>
</protein>
<dbReference type="OrthoDB" id="379631at2157"/>
<keyword evidence="2" id="KW-1185">Reference proteome</keyword>
<organism evidence="1 2">
    <name type="scientific">Methanobacterium congolense</name>
    <dbReference type="NCBI Taxonomy" id="118062"/>
    <lineage>
        <taxon>Archaea</taxon>
        <taxon>Methanobacteriati</taxon>
        <taxon>Methanobacteriota</taxon>
        <taxon>Methanomada group</taxon>
        <taxon>Methanobacteria</taxon>
        <taxon>Methanobacteriales</taxon>
        <taxon>Methanobacteriaceae</taxon>
        <taxon>Methanobacterium</taxon>
    </lineage>
</organism>
<sequence length="97" mass="10710">MNVKIGSKKAGSYIDFIKHNSSETFEILSKGSNNSKAVYVAAVIVNKGYKINDFDIWTEDIGKKEPLAVLKIVLRANNGSENNCRRSTINRDLSGFG</sequence>
<dbReference type="AlphaFoldDB" id="A0A1D3L3U7"/>
<name>A0A1D3L3U7_9EURY</name>